<keyword evidence="1" id="KW-0812">Transmembrane</keyword>
<keyword evidence="1" id="KW-1133">Transmembrane helix</keyword>
<proteinExistence type="predicted"/>
<name>A0ABT3ST26_9GAMM</name>
<dbReference type="Pfam" id="PF03929">
    <property type="entry name" value="PepSY_TM"/>
    <property type="match status" value="1"/>
</dbReference>
<protein>
    <recommendedName>
        <fullName evidence="4">PepSY-associated TM helix</fullName>
    </recommendedName>
</protein>
<gene>
    <name evidence="2" type="ORF">EYC87_04255</name>
</gene>
<organism evidence="2 3">
    <name type="scientific">Candidatus Seongchinamella marina</name>
    <dbReference type="NCBI Taxonomy" id="2518990"/>
    <lineage>
        <taxon>Bacteria</taxon>
        <taxon>Pseudomonadati</taxon>
        <taxon>Pseudomonadota</taxon>
        <taxon>Gammaproteobacteria</taxon>
        <taxon>Cellvibrionales</taxon>
        <taxon>Halieaceae</taxon>
        <taxon>Seongchinamella</taxon>
    </lineage>
</organism>
<dbReference type="InterPro" id="IPR005625">
    <property type="entry name" value="PepSY-ass_TM"/>
</dbReference>
<feature type="transmembrane region" description="Helical" evidence="1">
    <location>
        <begin position="223"/>
        <end position="243"/>
    </location>
</feature>
<dbReference type="Proteomes" id="UP001143307">
    <property type="component" value="Unassembled WGS sequence"/>
</dbReference>
<keyword evidence="3" id="KW-1185">Reference proteome</keyword>
<evidence type="ECO:0000313" key="3">
    <source>
        <dbReference type="Proteomes" id="UP001143307"/>
    </source>
</evidence>
<evidence type="ECO:0008006" key="4">
    <source>
        <dbReference type="Google" id="ProtNLM"/>
    </source>
</evidence>
<accession>A0ABT3ST26</accession>
<dbReference type="EMBL" id="SHNP01000001">
    <property type="protein sequence ID" value="MCX2972796.1"/>
    <property type="molecule type" value="Genomic_DNA"/>
</dbReference>
<sequence length="259" mass="28159">MPTRIFRQIRLFLLRWHRRLGVAVSLLLIWLALSGIALNHSFDWGLDQTTGPQILQSVYRGDSIEFTSYKAGDMWVSHNGASTLYVQGRELGYCGTPFAGAVSFAGELIAACGDTLLLITPAAELIEAIDIGYDLEAAPTGIGINTSGLWLKSDNGAYAVDLNSLTFTLSTEAVNAVDWAVPGRHGDTIHAALEKASFGKGVSLTQMLLDLHSGRFFGKLGTAGMDMVAVLLILLASSGVWVWTTKPGRFRRKHSREKY</sequence>
<reference evidence="2" key="1">
    <citation type="submission" date="2019-02" db="EMBL/GenBank/DDBJ databases">
        <authorList>
            <person name="Li S.-H."/>
        </authorList>
    </citation>
    <scope>NUCLEOTIDE SEQUENCE</scope>
    <source>
        <strain evidence="2">IMCC8485</strain>
    </source>
</reference>
<comment type="caution">
    <text evidence="2">The sequence shown here is derived from an EMBL/GenBank/DDBJ whole genome shotgun (WGS) entry which is preliminary data.</text>
</comment>
<keyword evidence="1" id="KW-0472">Membrane</keyword>
<dbReference type="RefSeq" id="WP_279251760.1">
    <property type="nucleotide sequence ID" value="NZ_SHNP01000001.1"/>
</dbReference>
<evidence type="ECO:0000256" key="1">
    <source>
        <dbReference type="SAM" id="Phobius"/>
    </source>
</evidence>
<evidence type="ECO:0000313" key="2">
    <source>
        <dbReference type="EMBL" id="MCX2972796.1"/>
    </source>
</evidence>